<name>A0A2Z4G7Q7_9BACT</name>
<dbReference type="AlphaFoldDB" id="A0A2Z4G7Q7"/>
<evidence type="ECO:0000313" key="4">
    <source>
        <dbReference type="Proteomes" id="UP000249873"/>
    </source>
</evidence>
<evidence type="ECO:0000259" key="2">
    <source>
        <dbReference type="Pfam" id="PF19762"/>
    </source>
</evidence>
<gene>
    <name evidence="3" type="ORF">DJ013_03135</name>
</gene>
<dbReference type="KEGG" id="als:DJ013_03135"/>
<accession>A0A2Z4G7Q7</accession>
<dbReference type="InterPro" id="IPR046216">
    <property type="entry name" value="DUF6249"/>
</dbReference>
<feature type="transmembrane region" description="Helical" evidence="1">
    <location>
        <begin position="6"/>
        <end position="29"/>
    </location>
</feature>
<keyword evidence="1" id="KW-1133">Transmembrane helix</keyword>
<protein>
    <recommendedName>
        <fullName evidence="2">DUF6249 domain-containing protein</fullName>
    </recommendedName>
</protein>
<dbReference type="Pfam" id="PF19762">
    <property type="entry name" value="DUF6249"/>
    <property type="match status" value="1"/>
</dbReference>
<evidence type="ECO:0000313" key="3">
    <source>
        <dbReference type="EMBL" id="AWV97216.1"/>
    </source>
</evidence>
<feature type="transmembrane region" description="Helical" evidence="1">
    <location>
        <begin position="86"/>
        <end position="107"/>
    </location>
</feature>
<keyword evidence="1" id="KW-0812">Transmembrane</keyword>
<reference evidence="3 4" key="1">
    <citation type="submission" date="2018-05" db="EMBL/GenBank/DDBJ databases">
        <title>Complete genome sequence of Arcticibacterium luteifluviistationis SM1504T, a cytophagaceae bacterium isolated from Arctic surface seawater.</title>
        <authorList>
            <person name="Li Y."/>
            <person name="Qin Q.-L."/>
        </authorList>
    </citation>
    <scope>NUCLEOTIDE SEQUENCE [LARGE SCALE GENOMIC DNA]</scope>
    <source>
        <strain evidence="3 4">SM1504</strain>
    </source>
</reference>
<dbReference type="RefSeq" id="WP_111370318.1">
    <property type="nucleotide sequence ID" value="NZ_CP029480.1"/>
</dbReference>
<sequence>MKSIVPIIAIIMTFGTISFIVAAITNYLLKKKLIQSGNLDAESQKIISQNFSGMKFDNLKWGLVLLFAGVGLVIIDLLPISDIQNMHLPLGIELISIAIGFLTYFFYMKNKA</sequence>
<proteinExistence type="predicted"/>
<organism evidence="3 4">
    <name type="scientific">Arcticibacterium luteifluviistationis</name>
    <dbReference type="NCBI Taxonomy" id="1784714"/>
    <lineage>
        <taxon>Bacteria</taxon>
        <taxon>Pseudomonadati</taxon>
        <taxon>Bacteroidota</taxon>
        <taxon>Cytophagia</taxon>
        <taxon>Cytophagales</taxon>
        <taxon>Leadbetterellaceae</taxon>
        <taxon>Arcticibacterium</taxon>
    </lineage>
</organism>
<keyword evidence="1" id="KW-0472">Membrane</keyword>
<feature type="transmembrane region" description="Helical" evidence="1">
    <location>
        <begin position="61"/>
        <end position="80"/>
    </location>
</feature>
<feature type="domain" description="DUF6249" evidence="2">
    <location>
        <begin position="7"/>
        <end position="107"/>
    </location>
</feature>
<dbReference type="EMBL" id="CP029480">
    <property type="protein sequence ID" value="AWV97216.1"/>
    <property type="molecule type" value="Genomic_DNA"/>
</dbReference>
<keyword evidence="4" id="KW-1185">Reference proteome</keyword>
<evidence type="ECO:0000256" key="1">
    <source>
        <dbReference type="SAM" id="Phobius"/>
    </source>
</evidence>
<dbReference type="Proteomes" id="UP000249873">
    <property type="component" value="Chromosome"/>
</dbReference>
<dbReference type="OrthoDB" id="1121497at2"/>